<dbReference type="Proteomes" id="UP000037511">
    <property type="component" value="Unassembled WGS sequence"/>
</dbReference>
<evidence type="ECO:0008006" key="3">
    <source>
        <dbReference type="Google" id="ProtNLM"/>
    </source>
</evidence>
<sequence>MTFKINSWADIRENFNGTIVLGNGASMATSQKFSYKSLLDHVTQSEALADDIHRLFSFFKTSDFELILRIVWQATNVNKSLGIADARTQEAYLRVRECLIKAVREVHPEHYEVSESLPKIYEYLKNFDTVISLNYDLIPYWATTYGLDIEDGHAFKDCFISGKFNPDWKRLKKPIGREKKVSLVFYPHGNLVLCRNKIEEETKLRSKSPGLLESVLTAWESEEYVPLFVSEGTKEQKIRSIQGSHYLSTVYREVLPAPKYSITIYGWAIGEHDIHILRKLYDPLLSRVAISVYGNDQAYCNRTYQIISQYMEQDIDVVFFDSRSQGCWNNE</sequence>
<dbReference type="RefSeq" id="WP_050446437.1">
    <property type="nucleotide sequence ID" value="NZ_JAOEJJ010000007.1"/>
</dbReference>
<gene>
    <name evidence="1" type="ORF">AFM18_08875</name>
</gene>
<name>A0AAW3I594_9BURK</name>
<protein>
    <recommendedName>
        <fullName evidence="3">DUF4917 family protein</fullName>
    </recommendedName>
</protein>
<comment type="caution">
    <text evidence="1">The sequence shown here is derived from an EMBL/GenBank/DDBJ whole genome shotgun (WGS) entry which is preliminary data.</text>
</comment>
<dbReference type="AlphaFoldDB" id="A0AAW3I594"/>
<dbReference type="EMBL" id="LGVG01000009">
    <property type="protein sequence ID" value="KNE27944.1"/>
    <property type="molecule type" value="Genomic_DNA"/>
</dbReference>
<evidence type="ECO:0000313" key="1">
    <source>
        <dbReference type="EMBL" id="KNE27944.1"/>
    </source>
</evidence>
<accession>A0AAW3I594</accession>
<reference evidence="1 2" key="1">
    <citation type="submission" date="2015-07" db="EMBL/GenBank/DDBJ databases">
        <title>Draft genome of Achromobacter spanius.</title>
        <authorList>
            <person name="Wang X."/>
        </authorList>
    </citation>
    <scope>NUCLEOTIDE SEQUENCE [LARGE SCALE GENOMIC DNA]</scope>
    <source>
        <strain evidence="1 2">CGMCC9173</strain>
    </source>
</reference>
<dbReference type="InterPro" id="IPR032581">
    <property type="entry name" value="DUF4917"/>
</dbReference>
<evidence type="ECO:0000313" key="2">
    <source>
        <dbReference type="Proteomes" id="UP000037511"/>
    </source>
</evidence>
<proteinExistence type="predicted"/>
<organism evidence="1 2">
    <name type="scientific">Achromobacter spanius</name>
    <dbReference type="NCBI Taxonomy" id="217203"/>
    <lineage>
        <taxon>Bacteria</taxon>
        <taxon>Pseudomonadati</taxon>
        <taxon>Pseudomonadota</taxon>
        <taxon>Betaproteobacteria</taxon>
        <taxon>Burkholderiales</taxon>
        <taxon>Alcaligenaceae</taxon>
        <taxon>Achromobacter</taxon>
    </lineage>
</organism>
<dbReference type="Pfam" id="PF16263">
    <property type="entry name" value="DUF4917"/>
    <property type="match status" value="1"/>
</dbReference>